<keyword evidence="1" id="KW-0472">Membrane</keyword>
<keyword evidence="1" id="KW-1133">Transmembrane helix</keyword>
<sequence>MVLLSQLVLLGSALASSALLYRKAQSDTQATTLGVMSLGALSLVLAMMGRLLLSGSGADTQTLRLMLDNLAFYAGLPLFALAVLARGFGWDWSRAAWGRWLLGCFGLFELCRRFGTGEQYMQGLAAFICLAMVVGIVKGERGGSRLLALTGALAAGAGLLLFGPGTLVPESRHEALYLLALAAFLPLTSAGVSLRRS</sequence>
<dbReference type="Proteomes" id="UP000599578">
    <property type="component" value="Unassembled WGS sequence"/>
</dbReference>
<comment type="caution">
    <text evidence="2">The sequence shown here is derived from an EMBL/GenBank/DDBJ whole genome shotgun (WGS) entry which is preliminary data.</text>
</comment>
<feature type="transmembrane region" description="Helical" evidence="1">
    <location>
        <begin position="31"/>
        <end position="53"/>
    </location>
</feature>
<accession>A0A917ZP69</accession>
<keyword evidence="1" id="KW-0812">Transmembrane</keyword>
<feature type="transmembrane region" description="Helical" evidence="1">
    <location>
        <begin position="65"/>
        <end position="85"/>
    </location>
</feature>
<gene>
    <name evidence="2" type="ORF">GCM10011348_44210</name>
</gene>
<dbReference type="AlphaFoldDB" id="A0A917ZP69"/>
<feature type="transmembrane region" description="Helical" evidence="1">
    <location>
        <begin position="120"/>
        <end position="139"/>
    </location>
</feature>
<evidence type="ECO:0000256" key="1">
    <source>
        <dbReference type="SAM" id="Phobius"/>
    </source>
</evidence>
<protein>
    <submittedName>
        <fullName evidence="2">Uncharacterized protein</fullName>
    </submittedName>
</protein>
<feature type="transmembrane region" description="Helical" evidence="1">
    <location>
        <begin position="175"/>
        <end position="194"/>
    </location>
</feature>
<evidence type="ECO:0000313" key="3">
    <source>
        <dbReference type="Proteomes" id="UP000599578"/>
    </source>
</evidence>
<proteinExistence type="predicted"/>
<evidence type="ECO:0000313" key="2">
    <source>
        <dbReference type="EMBL" id="GGO88536.1"/>
    </source>
</evidence>
<keyword evidence="3" id="KW-1185">Reference proteome</keyword>
<feature type="transmembrane region" description="Helical" evidence="1">
    <location>
        <begin position="146"/>
        <end position="163"/>
    </location>
</feature>
<organism evidence="2 3">
    <name type="scientific">Marinobacterium nitratireducens</name>
    <dbReference type="NCBI Taxonomy" id="518897"/>
    <lineage>
        <taxon>Bacteria</taxon>
        <taxon>Pseudomonadati</taxon>
        <taxon>Pseudomonadota</taxon>
        <taxon>Gammaproteobacteria</taxon>
        <taxon>Oceanospirillales</taxon>
        <taxon>Oceanospirillaceae</taxon>
        <taxon>Marinobacterium</taxon>
    </lineage>
</organism>
<reference evidence="2 3" key="1">
    <citation type="journal article" date="2014" name="Int. J. Syst. Evol. Microbiol.">
        <title>Complete genome sequence of Corynebacterium casei LMG S-19264T (=DSM 44701T), isolated from a smear-ripened cheese.</title>
        <authorList>
            <consortium name="US DOE Joint Genome Institute (JGI-PGF)"/>
            <person name="Walter F."/>
            <person name="Albersmeier A."/>
            <person name="Kalinowski J."/>
            <person name="Ruckert C."/>
        </authorList>
    </citation>
    <scope>NUCLEOTIDE SEQUENCE [LARGE SCALE GENOMIC DNA]</scope>
    <source>
        <strain evidence="2 3">CGMCC 1.7286</strain>
    </source>
</reference>
<dbReference type="EMBL" id="BMLT01000018">
    <property type="protein sequence ID" value="GGO88536.1"/>
    <property type="molecule type" value="Genomic_DNA"/>
</dbReference>
<dbReference type="RefSeq" id="WP_188862816.1">
    <property type="nucleotide sequence ID" value="NZ_BMLT01000018.1"/>
</dbReference>
<name>A0A917ZP69_9GAMM</name>